<evidence type="ECO:0000256" key="1">
    <source>
        <dbReference type="SAM" id="Phobius"/>
    </source>
</evidence>
<dbReference type="Proteomes" id="UP000694411">
    <property type="component" value="Chromosome 19"/>
</dbReference>
<feature type="transmembrane region" description="Helical" evidence="1">
    <location>
        <begin position="92"/>
        <end position="111"/>
    </location>
</feature>
<feature type="transmembrane region" description="Helical" evidence="1">
    <location>
        <begin position="45"/>
        <end position="67"/>
    </location>
</feature>
<evidence type="ECO:0000313" key="3">
    <source>
        <dbReference type="Proteomes" id="UP000694411"/>
    </source>
</evidence>
<proteinExistence type="predicted"/>
<name>A0A8D2E7N7_THEGE</name>
<reference evidence="2" key="2">
    <citation type="submission" date="2025-08" db="UniProtKB">
        <authorList>
            <consortium name="Ensembl"/>
        </authorList>
    </citation>
    <scope>IDENTIFICATION</scope>
</reference>
<sequence>MKMGRVWSRFPRILGDLGWTWVNSRRSPGDSGGENWRLEPKIPEVLFCFVLFFETVLLCLPGCSAMARSRLIVTASRVQVILLTQPPKWLGLQAPATMPIFFFLSFFVFLVETVRDGVSPRWPGWSRTPEFK</sequence>
<accession>A0A8D2E7N7</accession>
<reference evidence="2" key="1">
    <citation type="submission" date="2018-05" db="EMBL/GenBank/DDBJ databases">
        <title>Whole genome of Theropithecus gelada.</title>
        <authorList>
            <person name="Chiou K.L."/>
            <person name="Snyder-Mackler N."/>
        </authorList>
    </citation>
    <scope>NUCLEOTIDE SEQUENCE [LARGE SCALE GENOMIC DNA]</scope>
</reference>
<dbReference type="AlphaFoldDB" id="A0A8D2E7N7"/>
<keyword evidence="1" id="KW-1133">Transmembrane helix</keyword>
<keyword evidence="1" id="KW-0812">Transmembrane</keyword>
<keyword evidence="3" id="KW-1185">Reference proteome</keyword>
<keyword evidence="1" id="KW-0472">Membrane</keyword>
<organism evidence="2 3">
    <name type="scientific">Theropithecus gelada</name>
    <name type="common">Gelada baboon</name>
    <dbReference type="NCBI Taxonomy" id="9565"/>
    <lineage>
        <taxon>Eukaryota</taxon>
        <taxon>Metazoa</taxon>
        <taxon>Chordata</taxon>
        <taxon>Craniata</taxon>
        <taxon>Vertebrata</taxon>
        <taxon>Euteleostomi</taxon>
        <taxon>Mammalia</taxon>
        <taxon>Eutheria</taxon>
        <taxon>Euarchontoglires</taxon>
        <taxon>Primates</taxon>
        <taxon>Haplorrhini</taxon>
        <taxon>Catarrhini</taxon>
        <taxon>Cercopithecidae</taxon>
        <taxon>Cercopithecinae</taxon>
        <taxon>Theropithecus</taxon>
    </lineage>
</organism>
<dbReference type="Ensembl" id="ENSTGET00000001731.1">
    <property type="protein sequence ID" value="ENSTGEP00000001362.1"/>
    <property type="gene ID" value="ENSTGEG00000001281.1"/>
</dbReference>
<reference evidence="2" key="3">
    <citation type="submission" date="2025-09" db="UniProtKB">
        <authorList>
            <consortium name="Ensembl"/>
        </authorList>
    </citation>
    <scope>IDENTIFICATION</scope>
</reference>
<evidence type="ECO:0000313" key="2">
    <source>
        <dbReference type="Ensembl" id="ENSTGEP00000001362.1"/>
    </source>
</evidence>
<protein>
    <submittedName>
        <fullName evidence="2">Uncharacterized protein</fullName>
    </submittedName>
</protein>